<evidence type="ECO:0000313" key="6">
    <source>
        <dbReference type="Proteomes" id="UP000076871"/>
    </source>
</evidence>
<feature type="compositionally biased region" description="Polar residues" evidence="3">
    <location>
        <begin position="106"/>
        <end position="122"/>
    </location>
</feature>
<dbReference type="GO" id="GO:0003688">
    <property type="term" value="F:DNA replication origin binding"/>
    <property type="evidence" value="ECO:0007669"/>
    <property type="project" value="TreeGrafter"/>
</dbReference>
<dbReference type="AlphaFoldDB" id="A0A165H0I1"/>
<name>A0A165H0I1_9APHY</name>
<accession>A0A165H0I1</accession>
<dbReference type="RefSeq" id="XP_040768822.1">
    <property type="nucleotide sequence ID" value="XM_040912055.1"/>
</dbReference>
<dbReference type="InterPro" id="IPR027417">
    <property type="entry name" value="P-loop_NTPase"/>
</dbReference>
<dbReference type="PANTHER" id="PTHR10763:SF26">
    <property type="entry name" value="CELL DIVISION CONTROL PROTEIN 6 HOMOLOG"/>
    <property type="match status" value="1"/>
</dbReference>
<dbReference type="GO" id="GO:0006270">
    <property type="term" value="P:DNA replication initiation"/>
    <property type="evidence" value="ECO:0007669"/>
    <property type="project" value="TreeGrafter"/>
</dbReference>
<evidence type="ECO:0000256" key="2">
    <source>
        <dbReference type="ARBA" id="ARBA00022705"/>
    </source>
</evidence>
<dbReference type="GO" id="GO:0005634">
    <property type="term" value="C:nucleus"/>
    <property type="evidence" value="ECO:0007669"/>
    <property type="project" value="TreeGrafter"/>
</dbReference>
<keyword evidence="6" id="KW-1185">Reference proteome</keyword>
<dbReference type="EMBL" id="KV427608">
    <property type="protein sequence ID" value="KZT11082.1"/>
    <property type="molecule type" value="Genomic_DNA"/>
</dbReference>
<gene>
    <name evidence="5" type="ORF">LAESUDRAFT_755699</name>
</gene>
<proteinExistence type="inferred from homology"/>
<dbReference type="PANTHER" id="PTHR10763">
    <property type="entry name" value="CELL DIVISION CONTROL PROTEIN 6-RELATED"/>
    <property type="match status" value="1"/>
</dbReference>
<dbReference type="InterPro" id="IPR054425">
    <property type="entry name" value="Cdc6_ORC1-like_ATPase_lid"/>
</dbReference>
<dbReference type="GeneID" id="63829083"/>
<feature type="compositionally biased region" description="Polar residues" evidence="3">
    <location>
        <begin position="17"/>
        <end position="26"/>
    </location>
</feature>
<feature type="compositionally biased region" description="Low complexity" evidence="3">
    <location>
        <begin position="495"/>
        <end position="505"/>
    </location>
</feature>
<dbReference type="OrthoDB" id="1926878at2759"/>
<evidence type="ECO:0000256" key="1">
    <source>
        <dbReference type="ARBA" id="ARBA00006184"/>
    </source>
</evidence>
<evidence type="ECO:0000259" key="4">
    <source>
        <dbReference type="SMART" id="SM00382"/>
    </source>
</evidence>
<dbReference type="GO" id="GO:0016887">
    <property type="term" value="F:ATP hydrolysis activity"/>
    <property type="evidence" value="ECO:0007669"/>
    <property type="project" value="InterPro"/>
</dbReference>
<sequence>MSSPRTRSTVLGKRAHQATTEPTTSIDVGCGSGNTVLPSPDPTPDPKRPRTSFTQFDDDGNKENVPPFVVEYINSPSVRMTRPFRRTNSETANSFRENTPPRRRSSASNTLSAPQTPVNPLSQHALATPPSSPPQILRPLHMRAQALLRSTCNDRTEFAGRQVERETMRDFIMSLISQTADSVSASTLYISGLPGTGKTALVNAVLESLATEVKQGGVQVFFINCMALHGVDAVWDRLAEILNIREKVVSVGRKSKKPKETPIELVERFFAEREQKCIIILDELDHITSTAQSLNSLFMLAHSNVSKVRLIGIANTHTLTSSSTASSSVKSLAGVETLHFAPYCPQDLVDIVNSRLSSLSNDDDIAERFKEFLPALAVTLLSRKIAAQTGDVRAMFEVLRGAIDLAATPTSPDSLMSHMPSVTPSCILTALKAYLSVSAQAKSASSSSSPSASQGTTKTLSDSETIIKVRELGLQQRLALLALLSARKRVEAGLALSSSHPAASPTKSARSPIKRTQSVPTISTAPSLDVMQLHSYYSSILTGDRSPLPPVSRSEFADLLGMLETAGLVTLSSGSVSLLGSPSKSRRRIGRTTSFNMTGAKGCQEVRLTEGVRVEEISRCLGIADSQSETSDVREEEIRAIWEQECARIAREVKANAPVCNDVFDDATHA</sequence>
<dbReference type="Pfam" id="PF13401">
    <property type="entry name" value="AAA_22"/>
    <property type="match status" value="1"/>
</dbReference>
<feature type="region of interest" description="Disordered" evidence="3">
    <location>
        <begin position="495"/>
        <end position="519"/>
    </location>
</feature>
<dbReference type="InParanoid" id="A0A165H0I1"/>
<dbReference type="InterPro" id="IPR050311">
    <property type="entry name" value="ORC1/CDC6"/>
</dbReference>
<feature type="region of interest" description="Disordered" evidence="3">
    <location>
        <begin position="1"/>
        <end position="64"/>
    </location>
</feature>
<dbReference type="FunCoup" id="A0A165H0I1">
    <property type="interactions" value="426"/>
</dbReference>
<dbReference type="SUPFAM" id="SSF52540">
    <property type="entry name" value="P-loop containing nucleoside triphosphate hydrolases"/>
    <property type="match status" value="1"/>
</dbReference>
<keyword evidence="5" id="KW-0378">Hydrolase</keyword>
<dbReference type="GO" id="GO:0033314">
    <property type="term" value="P:mitotic DNA replication checkpoint signaling"/>
    <property type="evidence" value="ECO:0007669"/>
    <property type="project" value="TreeGrafter"/>
</dbReference>
<feature type="region of interest" description="Disordered" evidence="3">
    <location>
        <begin position="80"/>
        <end position="134"/>
    </location>
</feature>
<dbReference type="SMART" id="SM00382">
    <property type="entry name" value="AAA"/>
    <property type="match status" value="1"/>
</dbReference>
<dbReference type="STRING" id="1314785.A0A165H0I1"/>
<protein>
    <submittedName>
        <fullName evidence="5">p-loop containing nucleoside triphosphate hydrolase protein</fullName>
    </submittedName>
</protein>
<dbReference type="CDD" id="cd00009">
    <property type="entry name" value="AAA"/>
    <property type="match status" value="1"/>
</dbReference>
<dbReference type="Pfam" id="PF22606">
    <property type="entry name" value="Cdc6-ORC-like_ATPase_lid"/>
    <property type="match status" value="1"/>
</dbReference>
<keyword evidence="2" id="KW-0235">DNA replication</keyword>
<dbReference type="InterPro" id="IPR049945">
    <property type="entry name" value="AAA_22"/>
</dbReference>
<dbReference type="InterPro" id="IPR003593">
    <property type="entry name" value="AAA+_ATPase"/>
</dbReference>
<comment type="similarity">
    <text evidence="1">Belongs to the CDC6/cdc18 family.</text>
</comment>
<reference evidence="5 6" key="1">
    <citation type="journal article" date="2016" name="Mol. Biol. Evol.">
        <title>Comparative Genomics of Early-Diverging Mushroom-Forming Fungi Provides Insights into the Origins of Lignocellulose Decay Capabilities.</title>
        <authorList>
            <person name="Nagy L.G."/>
            <person name="Riley R."/>
            <person name="Tritt A."/>
            <person name="Adam C."/>
            <person name="Daum C."/>
            <person name="Floudas D."/>
            <person name="Sun H."/>
            <person name="Yadav J.S."/>
            <person name="Pangilinan J."/>
            <person name="Larsson K.H."/>
            <person name="Matsuura K."/>
            <person name="Barry K."/>
            <person name="Labutti K."/>
            <person name="Kuo R."/>
            <person name="Ohm R.A."/>
            <person name="Bhattacharya S.S."/>
            <person name="Shirouzu T."/>
            <person name="Yoshinaga Y."/>
            <person name="Martin F.M."/>
            <person name="Grigoriev I.V."/>
            <person name="Hibbett D.S."/>
        </authorList>
    </citation>
    <scope>NUCLEOTIDE SEQUENCE [LARGE SCALE GENOMIC DNA]</scope>
    <source>
        <strain evidence="5 6">93-53</strain>
    </source>
</reference>
<dbReference type="Gene3D" id="3.40.50.300">
    <property type="entry name" value="P-loop containing nucleotide triphosphate hydrolases"/>
    <property type="match status" value="1"/>
</dbReference>
<feature type="compositionally biased region" description="Polar residues" evidence="3">
    <location>
        <begin position="506"/>
        <end position="519"/>
    </location>
</feature>
<evidence type="ECO:0000313" key="5">
    <source>
        <dbReference type="EMBL" id="KZT11082.1"/>
    </source>
</evidence>
<dbReference type="Proteomes" id="UP000076871">
    <property type="component" value="Unassembled WGS sequence"/>
</dbReference>
<feature type="domain" description="AAA+ ATPase" evidence="4">
    <location>
        <begin position="184"/>
        <end position="391"/>
    </location>
</feature>
<organism evidence="5 6">
    <name type="scientific">Laetiporus sulphureus 93-53</name>
    <dbReference type="NCBI Taxonomy" id="1314785"/>
    <lineage>
        <taxon>Eukaryota</taxon>
        <taxon>Fungi</taxon>
        <taxon>Dikarya</taxon>
        <taxon>Basidiomycota</taxon>
        <taxon>Agaricomycotina</taxon>
        <taxon>Agaricomycetes</taxon>
        <taxon>Polyporales</taxon>
        <taxon>Laetiporus</taxon>
    </lineage>
</organism>
<evidence type="ECO:0000256" key="3">
    <source>
        <dbReference type="SAM" id="MobiDB-lite"/>
    </source>
</evidence>